<keyword evidence="2" id="KW-1185">Reference proteome</keyword>
<dbReference type="STRING" id="655355.SAMN05216283_11358"/>
<accession>A0A1I2KXE8</accession>
<organism evidence="1 2">
    <name type="scientific">Sunxiuqinia elliptica</name>
    <dbReference type="NCBI Taxonomy" id="655355"/>
    <lineage>
        <taxon>Bacteria</taxon>
        <taxon>Pseudomonadati</taxon>
        <taxon>Bacteroidota</taxon>
        <taxon>Bacteroidia</taxon>
        <taxon>Marinilabiliales</taxon>
        <taxon>Prolixibacteraceae</taxon>
        <taxon>Sunxiuqinia</taxon>
    </lineage>
</organism>
<dbReference type="AlphaFoldDB" id="A0A1I2KXE8"/>
<sequence>MENRILNELEKIQKEISIYERKGLDSSSLKIFIKNFKEFIKLNEDIFNELKPIPFEEKLLIIEKFLEDKKAFPTIGSVIEFANNKLDLGFKDQKESRKVTISRIIGRIKSKPELKDKLKKAVLEIRNEKVHTIKSSKTKKEVISAETFSKWADIIKNI</sequence>
<evidence type="ECO:0000313" key="2">
    <source>
        <dbReference type="Proteomes" id="UP000198964"/>
    </source>
</evidence>
<dbReference type="EMBL" id="FONW01000013">
    <property type="protein sequence ID" value="SFF69847.1"/>
    <property type="molecule type" value="Genomic_DNA"/>
</dbReference>
<gene>
    <name evidence="1" type="ORF">SAMN05216283_11358</name>
</gene>
<dbReference type="RefSeq" id="WP_093921314.1">
    <property type="nucleotide sequence ID" value="NZ_FONW01000013.1"/>
</dbReference>
<reference evidence="1 2" key="1">
    <citation type="submission" date="2016-10" db="EMBL/GenBank/DDBJ databases">
        <authorList>
            <person name="de Groot N.N."/>
        </authorList>
    </citation>
    <scope>NUCLEOTIDE SEQUENCE [LARGE SCALE GENOMIC DNA]</scope>
    <source>
        <strain evidence="1 2">CGMCC 1.9156</strain>
    </source>
</reference>
<dbReference type="Proteomes" id="UP000198964">
    <property type="component" value="Unassembled WGS sequence"/>
</dbReference>
<evidence type="ECO:0000313" key="1">
    <source>
        <dbReference type="EMBL" id="SFF69847.1"/>
    </source>
</evidence>
<protein>
    <submittedName>
        <fullName evidence="1">Uncharacterized protein</fullName>
    </submittedName>
</protein>
<proteinExistence type="predicted"/>
<name>A0A1I2KXE8_9BACT</name>